<dbReference type="Proteomes" id="UP000003856">
    <property type="component" value="Unassembled WGS sequence"/>
</dbReference>
<sequence>RRWQSLLTSDSVSRQEVEERVADHTAKQAAVNALQANVERLQAMQQYRRLTAPFDGIVTARNTDVGALINVGSSAGSELFVVSDVRRLRIYVNVPQRQVAAIRSGAKAQVNVPERPGETFKATVQSLAQAIDASTGAMRVQLTVDNADGRLLPGGFATVRFEAAGGTQALGLPPSALIVGRNGVQVALVDDEGRTQLRPVTIARDLGRVVELTDGVRESDRVINSPPDGIADGDVVRIAAAAQEPAK</sequence>
<dbReference type="NCBIfam" id="TIGR01730">
    <property type="entry name" value="RND_mfp"/>
    <property type="match status" value="1"/>
</dbReference>
<comment type="similarity">
    <text evidence="1">Belongs to the membrane fusion protein (MFP) (TC 8.A.1) family.</text>
</comment>
<dbReference type="Gene3D" id="2.40.420.20">
    <property type="match status" value="1"/>
</dbReference>
<accession>C5T3V1</accession>
<dbReference type="InterPro" id="IPR058792">
    <property type="entry name" value="Beta-barrel_RND_2"/>
</dbReference>
<evidence type="ECO:0000259" key="2">
    <source>
        <dbReference type="Pfam" id="PF25954"/>
    </source>
</evidence>
<dbReference type="RefSeq" id="WP_005795217.1">
    <property type="nucleotide sequence ID" value="NZ_ACQT01000036.1"/>
</dbReference>
<dbReference type="Gene3D" id="2.40.30.170">
    <property type="match status" value="1"/>
</dbReference>
<dbReference type="Gene3D" id="2.40.50.100">
    <property type="match status" value="1"/>
</dbReference>
<proteinExistence type="inferred from homology"/>
<keyword evidence="4" id="KW-1185">Reference proteome</keyword>
<dbReference type="Gene3D" id="1.10.287.470">
    <property type="entry name" value="Helix hairpin bin"/>
    <property type="match status" value="1"/>
</dbReference>
<gene>
    <name evidence="3" type="ORF">AcdelDRAFT_1581</name>
</gene>
<protein>
    <submittedName>
        <fullName evidence="3">Efflux transporter, RND family, MFP subunit</fullName>
    </submittedName>
</protein>
<dbReference type="AlphaFoldDB" id="C5T3V1"/>
<dbReference type="Pfam" id="PF25954">
    <property type="entry name" value="Beta-barrel_RND_2"/>
    <property type="match status" value="1"/>
</dbReference>
<dbReference type="EMBL" id="ACQT01000036">
    <property type="protein sequence ID" value="EER60872.1"/>
    <property type="molecule type" value="Genomic_DNA"/>
</dbReference>
<name>C5T3V1_ACIDE</name>
<dbReference type="GO" id="GO:0015562">
    <property type="term" value="F:efflux transmembrane transporter activity"/>
    <property type="evidence" value="ECO:0007669"/>
    <property type="project" value="TreeGrafter"/>
</dbReference>
<dbReference type="SUPFAM" id="SSF111369">
    <property type="entry name" value="HlyD-like secretion proteins"/>
    <property type="match status" value="1"/>
</dbReference>
<reference evidence="3 4" key="1">
    <citation type="submission" date="2009-05" db="EMBL/GenBank/DDBJ databases">
        <title>The draft genome of Acidovorax delafieldii 2AN.</title>
        <authorList>
            <consortium name="US DOE Joint Genome Institute (JGI-PGF)"/>
            <person name="Lucas S."/>
            <person name="Copeland A."/>
            <person name="Lapidus A."/>
            <person name="Glavina del Rio T."/>
            <person name="Tice H."/>
            <person name="Bruce D."/>
            <person name="Goodwin L."/>
            <person name="Pitluck S."/>
            <person name="Larimer F."/>
            <person name="Land M.L."/>
            <person name="Hauser L."/>
            <person name="Shelobolina E.S."/>
            <person name="Picardal F."/>
            <person name="Roden E."/>
            <person name="Emerson D."/>
        </authorList>
    </citation>
    <scope>NUCLEOTIDE SEQUENCE [LARGE SCALE GENOMIC DNA]</scope>
    <source>
        <strain evidence="3 4">2AN</strain>
    </source>
</reference>
<dbReference type="InterPro" id="IPR006143">
    <property type="entry name" value="RND_pump_MFP"/>
</dbReference>
<evidence type="ECO:0000313" key="3">
    <source>
        <dbReference type="EMBL" id="EER60872.1"/>
    </source>
</evidence>
<dbReference type="GO" id="GO:1990281">
    <property type="term" value="C:efflux pump complex"/>
    <property type="evidence" value="ECO:0007669"/>
    <property type="project" value="TreeGrafter"/>
</dbReference>
<dbReference type="PANTHER" id="PTHR30469">
    <property type="entry name" value="MULTIDRUG RESISTANCE PROTEIN MDTA"/>
    <property type="match status" value="1"/>
</dbReference>
<comment type="caution">
    <text evidence="3">The sequence shown here is derived from an EMBL/GenBank/DDBJ whole genome shotgun (WGS) entry which is preliminary data.</text>
</comment>
<dbReference type="PATRIC" id="fig|573060.9.peg.3599"/>
<feature type="non-terminal residue" evidence="3">
    <location>
        <position position="1"/>
    </location>
</feature>
<dbReference type="OrthoDB" id="9768185at2"/>
<feature type="domain" description="CusB-like beta-barrel" evidence="2">
    <location>
        <begin position="92"/>
        <end position="164"/>
    </location>
</feature>
<evidence type="ECO:0000313" key="4">
    <source>
        <dbReference type="Proteomes" id="UP000003856"/>
    </source>
</evidence>
<organism evidence="3 4">
    <name type="scientific">Acidovorax delafieldii 2AN</name>
    <dbReference type="NCBI Taxonomy" id="573060"/>
    <lineage>
        <taxon>Bacteria</taxon>
        <taxon>Pseudomonadati</taxon>
        <taxon>Pseudomonadota</taxon>
        <taxon>Betaproteobacteria</taxon>
        <taxon>Burkholderiales</taxon>
        <taxon>Comamonadaceae</taxon>
        <taxon>Acidovorax</taxon>
    </lineage>
</organism>
<dbReference type="PANTHER" id="PTHR30469:SF37">
    <property type="entry name" value="RAGD PROTEIN"/>
    <property type="match status" value="1"/>
</dbReference>
<dbReference type="FunFam" id="2.40.30.170:FF:000010">
    <property type="entry name" value="Efflux RND transporter periplasmic adaptor subunit"/>
    <property type="match status" value="1"/>
</dbReference>
<evidence type="ECO:0000256" key="1">
    <source>
        <dbReference type="ARBA" id="ARBA00009477"/>
    </source>
</evidence>